<evidence type="ECO:0000313" key="2">
    <source>
        <dbReference type="Proteomes" id="UP000242818"/>
    </source>
</evidence>
<dbReference type="InterPro" id="IPR029063">
    <property type="entry name" value="SAM-dependent_MTases_sf"/>
</dbReference>
<organism evidence="1 2">
    <name type="scientific">Chitinophaga costaii</name>
    <dbReference type="NCBI Taxonomy" id="1335309"/>
    <lineage>
        <taxon>Bacteria</taxon>
        <taxon>Pseudomonadati</taxon>
        <taxon>Bacteroidota</taxon>
        <taxon>Chitinophagia</taxon>
        <taxon>Chitinophagales</taxon>
        <taxon>Chitinophagaceae</taxon>
        <taxon>Chitinophaga</taxon>
    </lineage>
</organism>
<name>A0A1C4E7C1_9BACT</name>
<keyword evidence="1" id="KW-0808">Transferase</keyword>
<evidence type="ECO:0000313" key="1">
    <source>
        <dbReference type="EMBL" id="SCC39557.1"/>
    </source>
</evidence>
<gene>
    <name evidence="1" type="ORF">GA0116948_107142</name>
</gene>
<dbReference type="GO" id="GO:0032259">
    <property type="term" value="P:methylation"/>
    <property type="evidence" value="ECO:0007669"/>
    <property type="project" value="UniProtKB-KW"/>
</dbReference>
<dbReference type="Pfam" id="PF13489">
    <property type="entry name" value="Methyltransf_23"/>
    <property type="match status" value="1"/>
</dbReference>
<dbReference type="Proteomes" id="UP000242818">
    <property type="component" value="Unassembled WGS sequence"/>
</dbReference>
<sequence>MSLIYYNSCPLCGAAKIHPSLKAQDFTVSNEVFEIWHCDACTGRFTQNIPTSGQIGRYYAAAEYISHTETKQGLINRLYHSVRKITMRSKQNWVKSAAGLKQGKLLDIGAGTGAFLHYMQQIGWDVTGLEPDAGARAKAKELYQVEALPVDNLFSLETSQYDVITMWHVLEHVHEIHAYLQHLPMLLKQGGALLIAVPNYTSMDAQHYGPFWAAYDVPRHLYHFSPAAMETLLKQYGIQIVRKHPMVFDAFYVSLLSEKYKTGRSGLIGGFFTGLRSYRKGLKKVDRCSSIVYECKVVATPEKD</sequence>
<keyword evidence="2" id="KW-1185">Reference proteome</keyword>
<dbReference type="CDD" id="cd02440">
    <property type="entry name" value="AdoMet_MTases"/>
    <property type="match status" value="1"/>
</dbReference>
<proteinExistence type="predicted"/>
<protein>
    <submittedName>
        <fullName evidence="1">2-polyprenyl-3-methyl-5-hydroxy-6-metoxy-1,4-benzoquinol methylase</fullName>
    </submittedName>
</protein>
<dbReference type="PANTHER" id="PTHR43861:SF6">
    <property type="entry name" value="METHYLTRANSFERASE TYPE 11"/>
    <property type="match status" value="1"/>
</dbReference>
<dbReference type="EMBL" id="FMAR01000007">
    <property type="protein sequence ID" value="SCC39557.1"/>
    <property type="molecule type" value="Genomic_DNA"/>
</dbReference>
<dbReference type="STRING" id="1335309.GA0116948_107142"/>
<keyword evidence="1" id="KW-0489">Methyltransferase</keyword>
<reference evidence="1 2" key="1">
    <citation type="submission" date="2016-08" db="EMBL/GenBank/DDBJ databases">
        <authorList>
            <person name="Seilhamer J.J."/>
        </authorList>
    </citation>
    <scope>NUCLEOTIDE SEQUENCE [LARGE SCALE GENOMIC DNA]</scope>
    <source>
        <strain evidence="1 2">A37T2</strain>
    </source>
</reference>
<dbReference type="PANTHER" id="PTHR43861">
    <property type="entry name" value="TRANS-ACONITATE 2-METHYLTRANSFERASE-RELATED"/>
    <property type="match status" value="1"/>
</dbReference>
<dbReference type="OrthoDB" id="2370471at2"/>
<dbReference type="RefSeq" id="WP_089712416.1">
    <property type="nucleotide sequence ID" value="NZ_FMAR01000007.1"/>
</dbReference>
<dbReference type="SUPFAM" id="SSF53335">
    <property type="entry name" value="S-adenosyl-L-methionine-dependent methyltransferases"/>
    <property type="match status" value="1"/>
</dbReference>
<dbReference type="AlphaFoldDB" id="A0A1C4E7C1"/>
<dbReference type="GO" id="GO:0008168">
    <property type="term" value="F:methyltransferase activity"/>
    <property type="evidence" value="ECO:0007669"/>
    <property type="project" value="UniProtKB-KW"/>
</dbReference>
<dbReference type="Gene3D" id="3.40.50.150">
    <property type="entry name" value="Vaccinia Virus protein VP39"/>
    <property type="match status" value="1"/>
</dbReference>
<accession>A0A1C4E7C1</accession>